<organism evidence="1">
    <name type="scientific">Arundo donax</name>
    <name type="common">Giant reed</name>
    <name type="synonym">Donax arundinaceus</name>
    <dbReference type="NCBI Taxonomy" id="35708"/>
    <lineage>
        <taxon>Eukaryota</taxon>
        <taxon>Viridiplantae</taxon>
        <taxon>Streptophyta</taxon>
        <taxon>Embryophyta</taxon>
        <taxon>Tracheophyta</taxon>
        <taxon>Spermatophyta</taxon>
        <taxon>Magnoliopsida</taxon>
        <taxon>Liliopsida</taxon>
        <taxon>Poales</taxon>
        <taxon>Poaceae</taxon>
        <taxon>PACMAD clade</taxon>
        <taxon>Arundinoideae</taxon>
        <taxon>Arundineae</taxon>
        <taxon>Arundo</taxon>
    </lineage>
</organism>
<dbReference type="AlphaFoldDB" id="A0A0A9AWG8"/>
<evidence type="ECO:0000313" key="1">
    <source>
        <dbReference type="EMBL" id="JAD54203.1"/>
    </source>
</evidence>
<accession>A0A0A9AWG8</accession>
<dbReference type="EMBL" id="GBRH01243692">
    <property type="protein sequence ID" value="JAD54203.1"/>
    <property type="molecule type" value="Transcribed_RNA"/>
</dbReference>
<proteinExistence type="predicted"/>
<reference evidence="1" key="2">
    <citation type="journal article" date="2015" name="Data Brief">
        <title>Shoot transcriptome of the giant reed, Arundo donax.</title>
        <authorList>
            <person name="Barrero R.A."/>
            <person name="Guerrero F.D."/>
            <person name="Moolhuijzen P."/>
            <person name="Goolsby J.A."/>
            <person name="Tidwell J."/>
            <person name="Bellgard S.E."/>
            <person name="Bellgard M.I."/>
        </authorList>
    </citation>
    <scope>NUCLEOTIDE SEQUENCE</scope>
    <source>
        <tissue evidence="1">Shoot tissue taken approximately 20 cm above the soil surface</tissue>
    </source>
</reference>
<protein>
    <submittedName>
        <fullName evidence="1">Uncharacterized protein</fullName>
    </submittedName>
</protein>
<sequence length="17" mass="2076">MLILWKSVRILHIPCRP</sequence>
<reference evidence="1" key="1">
    <citation type="submission" date="2014-09" db="EMBL/GenBank/DDBJ databases">
        <authorList>
            <person name="Magalhaes I.L.F."/>
            <person name="Oliveira U."/>
            <person name="Santos F.R."/>
            <person name="Vidigal T.H.D.A."/>
            <person name="Brescovit A.D."/>
            <person name="Santos A.J."/>
        </authorList>
    </citation>
    <scope>NUCLEOTIDE SEQUENCE</scope>
    <source>
        <tissue evidence="1">Shoot tissue taken approximately 20 cm above the soil surface</tissue>
    </source>
</reference>
<name>A0A0A9AWG8_ARUDO</name>